<name>A0A401ZPU2_9CHLR</name>
<evidence type="ECO:0000313" key="2">
    <source>
        <dbReference type="Proteomes" id="UP000287224"/>
    </source>
</evidence>
<reference evidence="2" key="1">
    <citation type="submission" date="2018-12" db="EMBL/GenBank/DDBJ databases">
        <title>Tengunoibacter tsumagoiensis gen. nov., sp. nov., Dictyobacter kobayashii sp. nov., D. alpinus sp. nov., and D. joshuensis sp. nov. and description of Dictyobacteraceae fam. nov. within the order Ktedonobacterales isolated from Tengu-no-mugimeshi.</title>
        <authorList>
            <person name="Wang C.M."/>
            <person name="Zheng Y."/>
            <person name="Sakai Y."/>
            <person name="Toyoda A."/>
            <person name="Minakuchi Y."/>
            <person name="Abe K."/>
            <person name="Yokota A."/>
            <person name="Yabe S."/>
        </authorList>
    </citation>
    <scope>NUCLEOTIDE SEQUENCE [LARGE SCALE GENOMIC DNA]</scope>
    <source>
        <strain evidence="2">S-27</strain>
    </source>
</reference>
<dbReference type="RefSeq" id="WP_126601291.1">
    <property type="nucleotide sequence ID" value="NZ_BIFQ01000002.1"/>
</dbReference>
<dbReference type="Proteomes" id="UP000287224">
    <property type="component" value="Unassembled WGS sequence"/>
</dbReference>
<organism evidence="1 2">
    <name type="scientific">Dictyobacter aurantiacus</name>
    <dbReference type="NCBI Taxonomy" id="1936993"/>
    <lineage>
        <taxon>Bacteria</taxon>
        <taxon>Bacillati</taxon>
        <taxon>Chloroflexota</taxon>
        <taxon>Ktedonobacteria</taxon>
        <taxon>Ktedonobacterales</taxon>
        <taxon>Dictyobacteraceae</taxon>
        <taxon>Dictyobacter</taxon>
    </lineage>
</organism>
<evidence type="ECO:0000313" key="1">
    <source>
        <dbReference type="EMBL" id="GCE08804.1"/>
    </source>
</evidence>
<gene>
    <name evidence="1" type="ORF">KDAU_61330</name>
</gene>
<accession>A0A401ZPU2</accession>
<keyword evidence="2" id="KW-1185">Reference proteome</keyword>
<sequence length="71" mass="9071">MFFLLMILFMIILFASLGRLLRPRRWMGYGYYRPYRPWFFFRRPYMRRDYYGDGFYGHHHHHHGHHHHGGW</sequence>
<proteinExistence type="predicted"/>
<protein>
    <submittedName>
        <fullName evidence="1">Uncharacterized protein</fullName>
    </submittedName>
</protein>
<dbReference type="EMBL" id="BIFQ01000002">
    <property type="protein sequence ID" value="GCE08804.1"/>
    <property type="molecule type" value="Genomic_DNA"/>
</dbReference>
<dbReference type="AlphaFoldDB" id="A0A401ZPU2"/>
<comment type="caution">
    <text evidence="1">The sequence shown here is derived from an EMBL/GenBank/DDBJ whole genome shotgun (WGS) entry which is preliminary data.</text>
</comment>